<dbReference type="NCBIfam" id="TIGR01563">
    <property type="entry name" value="gp16_SPP1"/>
    <property type="match status" value="1"/>
</dbReference>
<dbReference type="Proteomes" id="UP000266483">
    <property type="component" value="Unassembled WGS sequence"/>
</dbReference>
<dbReference type="RefSeq" id="WP_119442086.1">
    <property type="nucleotide sequence ID" value="NZ_CP170494.1"/>
</dbReference>
<proteinExistence type="predicted"/>
<dbReference type="Gene3D" id="2.40.10.270">
    <property type="entry name" value="Bacteriophage SPP1 head-tail adaptor protein"/>
    <property type="match status" value="1"/>
</dbReference>
<organism evidence="1 2">
    <name type="scientific">Neopusillimonas maritima</name>
    <dbReference type="NCBI Taxonomy" id="2026239"/>
    <lineage>
        <taxon>Bacteria</taxon>
        <taxon>Pseudomonadati</taxon>
        <taxon>Pseudomonadota</taxon>
        <taxon>Betaproteobacteria</taxon>
        <taxon>Burkholderiales</taxon>
        <taxon>Alcaligenaceae</taxon>
        <taxon>Neopusillimonas</taxon>
    </lineage>
</organism>
<dbReference type="EMBL" id="NQOU01000003">
    <property type="protein sequence ID" value="RII82737.1"/>
    <property type="molecule type" value="Genomic_DNA"/>
</dbReference>
<dbReference type="Pfam" id="PF05521">
    <property type="entry name" value="Phage_HCP"/>
    <property type="match status" value="1"/>
</dbReference>
<comment type="caution">
    <text evidence="1">The sequence shown here is derived from an EMBL/GenBank/DDBJ whole genome shotgun (WGS) entry which is preliminary data.</text>
</comment>
<sequence>MKIGRLRHRLELQEQQEIQDPNTGAITKEWVALREVWASVEGVNGREFLAASAEQSATTWRITLHYQTVSPKWRIVWDGVVFNIKAILPNNNRSHRFNV</sequence>
<gene>
    <name evidence="1" type="ORF">CJO09_09090</name>
</gene>
<name>A0ABX9MUW6_9BURK</name>
<evidence type="ECO:0000313" key="1">
    <source>
        <dbReference type="EMBL" id="RII82737.1"/>
    </source>
</evidence>
<evidence type="ECO:0000313" key="2">
    <source>
        <dbReference type="Proteomes" id="UP000266483"/>
    </source>
</evidence>
<dbReference type="InterPro" id="IPR008767">
    <property type="entry name" value="Phage_SPP1_head-tail_adaptor"/>
</dbReference>
<dbReference type="InterPro" id="IPR038666">
    <property type="entry name" value="SSP1_head-tail_sf"/>
</dbReference>
<keyword evidence="2" id="KW-1185">Reference proteome</keyword>
<evidence type="ECO:0008006" key="3">
    <source>
        <dbReference type="Google" id="ProtNLM"/>
    </source>
</evidence>
<reference evidence="1 2" key="1">
    <citation type="submission" date="2017-08" db="EMBL/GenBank/DDBJ databases">
        <title>Pusillimonas indicus sp. nov., a member of the family Alcaligenaceae isolated from surface seawater.</title>
        <authorList>
            <person name="Li J."/>
        </authorList>
    </citation>
    <scope>NUCLEOTIDE SEQUENCE [LARGE SCALE GENOMIC DNA]</scope>
    <source>
        <strain evidence="1 2">17-4A</strain>
    </source>
</reference>
<accession>A0ABX9MUW6</accession>
<protein>
    <recommendedName>
        <fullName evidence="3">Head-tail adaptor protein</fullName>
    </recommendedName>
</protein>